<organism evidence="2 3">
    <name type="scientific">Artemia franciscana</name>
    <name type="common">Brine shrimp</name>
    <name type="synonym">Artemia sanfranciscana</name>
    <dbReference type="NCBI Taxonomy" id="6661"/>
    <lineage>
        <taxon>Eukaryota</taxon>
        <taxon>Metazoa</taxon>
        <taxon>Ecdysozoa</taxon>
        <taxon>Arthropoda</taxon>
        <taxon>Crustacea</taxon>
        <taxon>Branchiopoda</taxon>
        <taxon>Anostraca</taxon>
        <taxon>Artemiidae</taxon>
        <taxon>Artemia</taxon>
    </lineage>
</organism>
<dbReference type="InterPro" id="IPR011990">
    <property type="entry name" value="TPR-like_helical_dom_sf"/>
</dbReference>
<feature type="domain" description="Protein kinase" evidence="1">
    <location>
        <begin position="1"/>
        <end position="146"/>
    </location>
</feature>
<evidence type="ECO:0000259" key="1">
    <source>
        <dbReference type="PROSITE" id="PS50011"/>
    </source>
</evidence>
<protein>
    <recommendedName>
        <fullName evidence="1">Protein kinase domain-containing protein</fullName>
    </recommendedName>
</protein>
<dbReference type="InterPro" id="IPR011009">
    <property type="entry name" value="Kinase-like_dom_sf"/>
</dbReference>
<dbReference type="PANTHER" id="PTHR24348">
    <property type="entry name" value="SERINE/THREONINE-PROTEIN KINASE UNC-51-RELATED"/>
    <property type="match status" value="1"/>
</dbReference>
<dbReference type="Gene3D" id="1.25.40.10">
    <property type="entry name" value="Tetratricopeptide repeat domain"/>
    <property type="match status" value="1"/>
</dbReference>
<proteinExistence type="predicted"/>
<dbReference type="Pfam" id="PF00069">
    <property type="entry name" value="Pkinase"/>
    <property type="match status" value="1"/>
</dbReference>
<dbReference type="GO" id="GO:0005524">
    <property type="term" value="F:ATP binding"/>
    <property type="evidence" value="ECO:0007669"/>
    <property type="project" value="InterPro"/>
</dbReference>
<dbReference type="PROSITE" id="PS00108">
    <property type="entry name" value="PROTEIN_KINASE_ST"/>
    <property type="match status" value="1"/>
</dbReference>
<keyword evidence="3" id="KW-1185">Reference proteome</keyword>
<gene>
    <name evidence="2" type="ORF">QYM36_019114</name>
</gene>
<dbReference type="SUPFAM" id="SSF48452">
    <property type="entry name" value="TPR-like"/>
    <property type="match status" value="1"/>
</dbReference>
<dbReference type="GO" id="GO:0010506">
    <property type="term" value="P:regulation of autophagy"/>
    <property type="evidence" value="ECO:0007669"/>
    <property type="project" value="InterPro"/>
</dbReference>
<comment type="caution">
    <text evidence="2">The sequence shown here is derived from an EMBL/GenBank/DDBJ whole genome shotgun (WGS) entry which is preliminary data.</text>
</comment>
<name>A0AA88KT96_ARTSF</name>
<dbReference type="Gene3D" id="1.10.510.10">
    <property type="entry name" value="Transferase(Phosphotransferase) domain 1"/>
    <property type="match status" value="1"/>
</dbReference>
<dbReference type="SMART" id="SM00220">
    <property type="entry name" value="S_TKc"/>
    <property type="match status" value="1"/>
</dbReference>
<sequence length="271" mass="30679">MKVLRELKIIHRDLKPGNILLSFGRTYTADSPLPFEITIKIADFGESRFLTSGYLATSRVGTPGYMAPEIACGPYDAKVDLWSLGVIMYEMVILPFDGFIIRLTPNSWPEFPAGTSQDLSEIINGLLKRAPEDRISFEQLFNHRFIKVNTIWKSKGNSACAAGLPYVAIRFYTVGIESGDDSPLEIAKSYRSRDVHQKLGLVERAVQDLLALLKLNRTSNKTHIERAHGYHKLEEFDKTFLDHKKAGDLKSLSMKRGLEPKKRNQTKCYLL</sequence>
<dbReference type="EMBL" id="JAVRJZ010000526">
    <property type="protein sequence ID" value="KAK2702252.1"/>
    <property type="molecule type" value="Genomic_DNA"/>
</dbReference>
<dbReference type="InterPro" id="IPR045269">
    <property type="entry name" value="Atg1-like"/>
</dbReference>
<dbReference type="Proteomes" id="UP001187531">
    <property type="component" value="Unassembled WGS sequence"/>
</dbReference>
<dbReference type="SUPFAM" id="SSF56112">
    <property type="entry name" value="Protein kinase-like (PK-like)"/>
    <property type="match status" value="1"/>
</dbReference>
<dbReference type="AlphaFoldDB" id="A0AA88KT96"/>
<reference evidence="2" key="1">
    <citation type="submission" date="2023-07" db="EMBL/GenBank/DDBJ databases">
        <title>Chromosome-level genome assembly of Artemia franciscana.</title>
        <authorList>
            <person name="Jo E."/>
        </authorList>
    </citation>
    <scope>NUCLEOTIDE SEQUENCE</scope>
    <source>
        <tissue evidence="2">Whole body</tissue>
    </source>
</reference>
<dbReference type="PROSITE" id="PS50011">
    <property type="entry name" value="PROTEIN_KINASE_DOM"/>
    <property type="match status" value="1"/>
</dbReference>
<evidence type="ECO:0000313" key="2">
    <source>
        <dbReference type="EMBL" id="KAK2702252.1"/>
    </source>
</evidence>
<dbReference type="GO" id="GO:0005737">
    <property type="term" value="C:cytoplasm"/>
    <property type="evidence" value="ECO:0007669"/>
    <property type="project" value="TreeGrafter"/>
</dbReference>
<dbReference type="GO" id="GO:0004674">
    <property type="term" value="F:protein serine/threonine kinase activity"/>
    <property type="evidence" value="ECO:0007669"/>
    <property type="project" value="InterPro"/>
</dbReference>
<accession>A0AA88KT96</accession>
<dbReference type="InterPro" id="IPR000719">
    <property type="entry name" value="Prot_kinase_dom"/>
</dbReference>
<dbReference type="InterPro" id="IPR008271">
    <property type="entry name" value="Ser/Thr_kinase_AS"/>
</dbReference>
<evidence type="ECO:0000313" key="3">
    <source>
        <dbReference type="Proteomes" id="UP001187531"/>
    </source>
</evidence>
<dbReference type="GO" id="GO:0006914">
    <property type="term" value="P:autophagy"/>
    <property type="evidence" value="ECO:0007669"/>
    <property type="project" value="UniProtKB-ARBA"/>
</dbReference>